<keyword evidence="3" id="KW-1003">Cell membrane</keyword>
<dbReference type="PANTHER" id="PTHR30489:SF0">
    <property type="entry name" value="LIPOPROTEIN-RELEASING SYSTEM TRANSMEMBRANE PROTEIN LOLE"/>
    <property type="match status" value="1"/>
</dbReference>
<keyword evidence="5 7" id="KW-1133">Transmembrane helix</keyword>
<comment type="subcellular location">
    <subcellularLocation>
        <location evidence="1">Cell membrane</location>
        <topology evidence="1">Multi-pass membrane protein</topology>
    </subcellularLocation>
</comment>
<dbReference type="PANTHER" id="PTHR30489">
    <property type="entry name" value="LIPOPROTEIN-RELEASING SYSTEM TRANSMEMBRANE PROTEIN LOLE"/>
    <property type="match status" value="1"/>
</dbReference>
<keyword evidence="10" id="KW-1185">Reference proteome</keyword>
<evidence type="ECO:0000313" key="10">
    <source>
        <dbReference type="Proteomes" id="UP000291981"/>
    </source>
</evidence>
<feature type="transmembrane region" description="Helical" evidence="7">
    <location>
        <begin position="21"/>
        <end position="49"/>
    </location>
</feature>
<organism evidence="9 10">
    <name type="scientific">Flagellimonas allohymeniacidonis</name>
    <dbReference type="NCBI Taxonomy" id="2517819"/>
    <lineage>
        <taxon>Bacteria</taxon>
        <taxon>Pseudomonadati</taxon>
        <taxon>Bacteroidota</taxon>
        <taxon>Flavobacteriia</taxon>
        <taxon>Flavobacteriales</taxon>
        <taxon>Flavobacteriaceae</taxon>
        <taxon>Flagellimonas</taxon>
    </lineage>
</organism>
<reference evidence="9 10" key="1">
    <citation type="submission" date="2019-02" db="EMBL/GenBank/DDBJ databases">
        <title>Draft genome sequence of Muricauda sp. 176CP4-71.</title>
        <authorList>
            <person name="Park J.-S."/>
        </authorList>
    </citation>
    <scope>NUCLEOTIDE SEQUENCE [LARGE SCALE GENOMIC DNA]</scope>
    <source>
        <strain evidence="9 10">176CP4-71</strain>
    </source>
</reference>
<feature type="transmembrane region" description="Helical" evidence="7">
    <location>
        <begin position="368"/>
        <end position="388"/>
    </location>
</feature>
<keyword evidence="4 7" id="KW-0812">Transmembrane</keyword>
<feature type="transmembrane region" description="Helical" evidence="7">
    <location>
        <begin position="275"/>
        <end position="301"/>
    </location>
</feature>
<dbReference type="EMBL" id="SGIU01000002">
    <property type="protein sequence ID" value="TAI47623.1"/>
    <property type="molecule type" value="Genomic_DNA"/>
</dbReference>
<dbReference type="InterPro" id="IPR003838">
    <property type="entry name" value="ABC3_permease_C"/>
</dbReference>
<dbReference type="GO" id="GO:0098797">
    <property type="term" value="C:plasma membrane protein complex"/>
    <property type="evidence" value="ECO:0007669"/>
    <property type="project" value="TreeGrafter"/>
</dbReference>
<proteinExistence type="inferred from homology"/>
<gene>
    <name evidence="9" type="ORF">EW142_13240</name>
</gene>
<dbReference type="RefSeq" id="WP_130614594.1">
    <property type="nucleotide sequence ID" value="NZ_SGIU01000002.1"/>
</dbReference>
<sequence length="402" mass="44187">MNFPFYIAKRYLRSKSSQNAVNIINFITFLVIVIGSAALFVVLSAFAGLKTFSLSFTNSFDPDLKAIPITGKTFSISPEEEAQLGAIEGVTHFSKELEERAYLTFRGKSCIAYIKGIDDNYRTVTGVDSTLYFGNWGITEYNAVMGIGLYNLLGAPVDNYQTPISVLVPKPGKGSINQQSLNAKPYNQLPLVISGVYAVEENLDKKYLFAHLPLVQSLLEKDTSQISGINFKLNNSSSEETIKQAVLSSLGNKVLVLSRQELNSTLYRMLNTENLATYLIFTLVLIIALFNVVGAIIMLILDKQQNSKTLYSLGTTIKELRRVYFIQGILVTTLGGLIGVLLGSLLIGSQLAFGWLKITATLAYPVEYDYANVFIVLGTIVVLGYISSKIASSRISKKLIEA</sequence>
<accession>A0A4Q8QGA7</accession>
<evidence type="ECO:0000256" key="2">
    <source>
        <dbReference type="ARBA" id="ARBA00005236"/>
    </source>
</evidence>
<dbReference type="Proteomes" id="UP000291981">
    <property type="component" value="Unassembled WGS sequence"/>
</dbReference>
<comment type="similarity">
    <text evidence="2">Belongs to the ABC-4 integral membrane protein family. LolC/E subfamily.</text>
</comment>
<evidence type="ECO:0000256" key="3">
    <source>
        <dbReference type="ARBA" id="ARBA00022475"/>
    </source>
</evidence>
<dbReference type="AlphaFoldDB" id="A0A4Q8QGA7"/>
<dbReference type="OrthoDB" id="1522724at2"/>
<evidence type="ECO:0000256" key="6">
    <source>
        <dbReference type="ARBA" id="ARBA00023136"/>
    </source>
</evidence>
<evidence type="ECO:0000256" key="4">
    <source>
        <dbReference type="ARBA" id="ARBA00022692"/>
    </source>
</evidence>
<evidence type="ECO:0000259" key="8">
    <source>
        <dbReference type="Pfam" id="PF02687"/>
    </source>
</evidence>
<evidence type="ECO:0000313" key="9">
    <source>
        <dbReference type="EMBL" id="TAI47623.1"/>
    </source>
</evidence>
<evidence type="ECO:0000256" key="5">
    <source>
        <dbReference type="ARBA" id="ARBA00022989"/>
    </source>
</evidence>
<dbReference type="InterPro" id="IPR051447">
    <property type="entry name" value="Lipoprotein-release_system"/>
</dbReference>
<feature type="transmembrane region" description="Helical" evidence="7">
    <location>
        <begin position="322"/>
        <end position="348"/>
    </location>
</feature>
<name>A0A4Q8QGA7_9FLAO</name>
<dbReference type="GO" id="GO:0044874">
    <property type="term" value="P:lipoprotein localization to outer membrane"/>
    <property type="evidence" value="ECO:0007669"/>
    <property type="project" value="TreeGrafter"/>
</dbReference>
<dbReference type="Pfam" id="PF02687">
    <property type="entry name" value="FtsX"/>
    <property type="match status" value="1"/>
</dbReference>
<comment type="caution">
    <text evidence="9">The sequence shown here is derived from an EMBL/GenBank/DDBJ whole genome shotgun (WGS) entry which is preliminary data.</text>
</comment>
<keyword evidence="6 7" id="KW-0472">Membrane</keyword>
<evidence type="ECO:0000256" key="7">
    <source>
        <dbReference type="SAM" id="Phobius"/>
    </source>
</evidence>
<feature type="domain" description="ABC3 transporter permease C-terminal" evidence="8">
    <location>
        <begin position="279"/>
        <end position="398"/>
    </location>
</feature>
<protein>
    <submittedName>
        <fullName evidence="9">ABC transporter permease</fullName>
    </submittedName>
</protein>
<evidence type="ECO:0000256" key="1">
    <source>
        <dbReference type="ARBA" id="ARBA00004651"/>
    </source>
</evidence>